<dbReference type="OMA" id="IPYTQCL"/>
<accession>A0A3E2GVZ3</accession>
<protein>
    <recommendedName>
        <fullName evidence="1">DUF7962 domain-containing protein</fullName>
    </recommendedName>
</protein>
<comment type="caution">
    <text evidence="2">The sequence shown here is derived from an EMBL/GenBank/DDBJ whole genome shotgun (WGS) entry which is preliminary data.</text>
</comment>
<proteinExistence type="predicted"/>
<dbReference type="Proteomes" id="UP000258309">
    <property type="component" value="Unassembled WGS sequence"/>
</dbReference>
<evidence type="ECO:0000313" key="3">
    <source>
        <dbReference type="Proteomes" id="UP000258309"/>
    </source>
</evidence>
<keyword evidence="3" id="KW-1185">Reference proteome</keyword>
<dbReference type="Gene3D" id="1.20.1050.10">
    <property type="match status" value="1"/>
</dbReference>
<reference evidence="2 3" key="1">
    <citation type="submission" date="2018-05" db="EMBL/GenBank/DDBJ databases">
        <title>Draft genome sequence of Scytalidium lignicola DSM 105466, a ubiquitous saprotrophic fungus.</title>
        <authorList>
            <person name="Buettner E."/>
            <person name="Gebauer A.M."/>
            <person name="Hofrichter M."/>
            <person name="Liers C."/>
            <person name="Kellner H."/>
        </authorList>
    </citation>
    <scope>NUCLEOTIDE SEQUENCE [LARGE SCALE GENOMIC DNA]</scope>
    <source>
        <strain evidence="2 3">DSM 105466</strain>
    </source>
</reference>
<dbReference type="InterPro" id="IPR036282">
    <property type="entry name" value="Glutathione-S-Trfase_C_sf"/>
</dbReference>
<evidence type="ECO:0000313" key="2">
    <source>
        <dbReference type="EMBL" id="RFU25291.1"/>
    </source>
</evidence>
<dbReference type="STRING" id="5539.A0A3E2GVZ3"/>
<dbReference type="Pfam" id="PF25907">
    <property type="entry name" value="DUF7962"/>
    <property type="match status" value="1"/>
</dbReference>
<sequence length="329" mass="36975">MCKFLSNRLCKISYKKNCDQKTNNVQVQPPILPRPSLAALGISYRRIPLLSIGCDIYVDSRLIFEKLEALFPPSSSHPAIAPVLPGPNLAIGRLLQIWTIDGGIFNRLTQLVPSESPLMKDEKFTKDREEYSGRRWDKETQDRLRPEALVEMREAFEFVEEQLLGDGREWVLGSGGPTLADIQAAWTFQWITEIPGALSPDVISKELFPKAFAWIARFKVAVRDAAERHGKAKKLEVDEVLKVLSSASFAEEKASVEEKDPFKLRKGQEVEVWPIDSGFNQKDRGALVGLNWKEVVIQIKTRDGQSLRLHAPRHGFSIRAVGGEGSSKI</sequence>
<dbReference type="CDD" id="cd00299">
    <property type="entry name" value="GST_C_family"/>
    <property type="match status" value="1"/>
</dbReference>
<dbReference type="AlphaFoldDB" id="A0A3E2GVZ3"/>
<feature type="domain" description="DUF7962" evidence="1">
    <location>
        <begin position="109"/>
        <end position="226"/>
    </location>
</feature>
<dbReference type="InterPro" id="IPR058268">
    <property type="entry name" value="DUF7962"/>
</dbReference>
<feature type="non-terminal residue" evidence="2">
    <location>
        <position position="1"/>
    </location>
</feature>
<organism evidence="2 3">
    <name type="scientific">Scytalidium lignicola</name>
    <name type="common">Hyphomycete</name>
    <dbReference type="NCBI Taxonomy" id="5539"/>
    <lineage>
        <taxon>Eukaryota</taxon>
        <taxon>Fungi</taxon>
        <taxon>Dikarya</taxon>
        <taxon>Ascomycota</taxon>
        <taxon>Pezizomycotina</taxon>
        <taxon>Leotiomycetes</taxon>
        <taxon>Leotiomycetes incertae sedis</taxon>
        <taxon>Scytalidium</taxon>
    </lineage>
</organism>
<dbReference type="EMBL" id="NCSJ02000345">
    <property type="protein sequence ID" value="RFU25291.1"/>
    <property type="molecule type" value="Genomic_DNA"/>
</dbReference>
<gene>
    <name evidence="2" type="ORF">B7463_g11047</name>
</gene>
<dbReference type="Gene3D" id="3.40.30.110">
    <property type="match status" value="2"/>
</dbReference>
<feature type="non-terminal residue" evidence="2">
    <location>
        <position position="329"/>
    </location>
</feature>
<evidence type="ECO:0000259" key="1">
    <source>
        <dbReference type="Pfam" id="PF25907"/>
    </source>
</evidence>
<dbReference type="OrthoDB" id="202840at2759"/>
<dbReference type="SUPFAM" id="SSF47616">
    <property type="entry name" value="GST C-terminal domain-like"/>
    <property type="match status" value="1"/>
</dbReference>
<name>A0A3E2GVZ3_SCYLI</name>